<evidence type="ECO:0000313" key="3">
    <source>
        <dbReference type="Proteomes" id="UP000276215"/>
    </source>
</evidence>
<evidence type="ECO:0000313" key="2">
    <source>
        <dbReference type="EMBL" id="RPB00328.1"/>
    </source>
</evidence>
<sequence>MNGFQDSSGLLLFDAERNKSGPNRKDKESTASCTRKGTRQSMPDRKKEKRKQKKRKRSLCLVRLSHPSPSGVVIRGVRGCLSYIVLPVERLICLSDESINWIHCQGCRE</sequence>
<organism evidence="2 3">
    <name type="scientific">Choiromyces venosus 120613-1</name>
    <dbReference type="NCBI Taxonomy" id="1336337"/>
    <lineage>
        <taxon>Eukaryota</taxon>
        <taxon>Fungi</taxon>
        <taxon>Dikarya</taxon>
        <taxon>Ascomycota</taxon>
        <taxon>Pezizomycotina</taxon>
        <taxon>Pezizomycetes</taxon>
        <taxon>Pezizales</taxon>
        <taxon>Tuberaceae</taxon>
        <taxon>Choiromyces</taxon>
    </lineage>
</organism>
<feature type="compositionally biased region" description="Polar residues" evidence="1">
    <location>
        <begin position="30"/>
        <end position="41"/>
    </location>
</feature>
<feature type="compositionally biased region" description="Basic and acidic residues" evidence="1">
    <location>
        <begin position="14"/>
        <end position="29"/>
    </location>
</feature>
<feature type="region of interest" description="Disordered" evidence="1">
    <location>
        <begin position="1"/>
        <end position="59"/>
    </location>
</feature>
<evidence type="ECO:0000256" key="1">
    <source>
        <dbReference type="SAM" id="MobiDB-lite"/>
    </source>
</evidence>
<accession>A0A3N4JSV9</accession>
<keyword evidence="3" id="KW-1185">Reference proteome</keyword>
<reference evidence="2 3" key="1">
    <citation type="journal article" date="2018" name="Nat. Ecol. Evol.">
        <title>Pezizomycetes genomes reveal the molecular basis of ectomycorrhizal truffle lifestyle.</title>
        <authorList>
            <person name="Murat C."/>
            <person name="Payen T."/>
            <person name="Noel B."/>
            <person name="Kuo A."/>
            <person name="Morin E."/>
            <person name="Chen J."/>
            <person name="Kohler A."/>
            <person name="Krizsan K."/>
            <person name="Balestrini R."/>
            <person name="Da Silva C."/>
            <person name="Montanini B."/>
            <person name="Hainaut M."/>
            <person name="Levati E."/>
            <person name="Barry K.W."/>
            <person name="Belfiori B."/>
            <person name="Cichocki N."/>
            <person name="Clum A."/>
            <person name="Dockter R.B."/>
            <person name="Fauchery L."/>
            <person name="Guy J."/>
            <person name="Iotti M."/>
            <person name="Le Tacon F."/>
            <person name="Lindquist E.A."/>
            <person name="Lipzen A."/>
            <person name="Malagnac F."/>
            <person name="Mello A."/>
            <person name="Molinier V."/>
            <person name="Miyauchi S."/>
            <person name="Poulain J."/>
            <person name="Riccioni C."/>
            <person name="Rubini A."/>
            <person name="Sitrit Y."/>
            <person name="Splivallo R."/>
            <person name="Traeger S."/>
            <person name="Wang M."/>
            <person name="Zifcakova L."/>
            <person name="Wipf D."/>
            <person name="Zambonelli A."/>
            <person name="Paolocci F."/>
            <person name="Nowrousian M."/>
            <person name="Ottonello S."/>
            <person name="Baldrian P."/>
            <person name="Spatafora J.W."/>
            <person name="Henrissat B."/>
            <person name="Nagy L.G."/>
            <person name="Aury J.M."/>
            <person name="Wincker P."/>
            <person name="Grigoriev I.V."/>
            <person name="Bonfante P."/>
            <person name="Martin F.M."/>
        </authorList>
    </citation>
    <scope>NUCLEOTIDE SEQUENCE [LARGE SCALE GENOMIC DNA]</scope>
    <source>
        <strain evidence="2 3">120613-1</strain>
    </source>
</reference>
<dbReference type="Proteomes" id="UP000276215">
    <property type="component" value="Unassembled WGS sequence"/>
</dbReference>
<dbReference type="AlphaFoldDB" id="A0A3N4JSV9"/>
<name>A0A3N4JSV9_9PEZI</name>
<protein>
    <submittedName>
        <fullName evidence="2">Uncharacterized protein</fullName>
    </submittedName>
</protein>
<proteinExistence type="predicted"/>
<dbReference type="EMBL" id="ML120381">
    <property type="protein sequence ID" value="RPB00328.1"/>
    <property type="molecule type" value="Genomic_DNA"/>
</dbReference>
<feature type="compositionally biased region" description="Basic residues" evidence="1">
    <location>
        <begin position="47"/>
        <end position="58"/>
    </location>
</feature>
<gene>
    <name evidence="2" type="ORF">L873DRAFT_1805485</name>
</gene>